<dbReference type="eggNOG" id="ENOG502SP01">
    <property type="taxonomic scope" value="Eukaryota"/>
</dbReference>
<gene>
    <name evidence="2" type="ORF">CIHG_03538</name>
</gene>
<dbReference type="EMBL" id="DS016990">
    <property type="protein sequence ID" value="KMU86008.1"/>
    <property type="molecule type" value="Genomic_DNA"/>
</dbReference>
<reference evidence="3" key="1">
    <citation type="journal article" date="2010" name="Genome Res.">
        <title>Population genomic sequencing of Coccidioides fungi reveals recent hybridization and transposon control.</title>
        <authorList>
            <person name="Neafsey D.E."/>
            <person name="Barker B.M."/>
            <person name="Sharpton T.J."/>
            <person name="Stajich J.E."/>
            <person name="Park D.J."/>
            <person name="Whiston E."/>
            <person name="Hung C.-Y."/>
            <person name="McMahan C."/>
            <person name="White J."/>
            <person name="Sykes S."/>
            <person name="Heiman D."/>
            <person name="Young S."/>
            <person name="Zeng Q."/>
            <person name="Abouelleil A."/>
            <person name="Aftuck L."/>
            <person name="Bessette D."/>
            <person name="Brown A."/>
            <person name="FitzGerald M."/>
            <person name="Lui A."/>
            <person name="Macdonald J.P."/>
            <person name="Priest M."/>
            <person name="Orbach M.J."/>
            <person name="Galgiani J.N."/>
            <person name="Kirkland T.N."/>
            <person name="Cole G.T."/>
            <person name="Birren B.W."/>
            <person name="Henn M.R."/>
            <person name="Taylor J.W."/>
            <person name="Rounsley S.D."/>
        </authorList>
    </citation>
    <scope>NUCLEOTIDE SEQUENCE [LARGE SCALE GENOMIC DNA]</scope>
    <source>
        <strain evidence="3">H538.4</strain>
    </source>
</reference>
<dbReference type="OrthoDB" id="3469466at2759"/>
<proteinExistence type="predicted"/>
<organism evidence="2 3">
    <name type="scientific">Coccidioides immitis H538.4</name>
    <dbReference type="NCBI Taxonomy" id="396776"/>
    <lineage>
        <taxon>Eukaryota</taxon>
        <taxon>Fungi</taxon>
        <taxon>Dikarya</taxon>
        <taxon>Ascomycota</taxon>
        <taxon>Pezizomycotina</taxon>
        <taxon>Eurotiomycetes</taxon>
        <taxon>Eurotiomycetidae</taxon>
        <taxon>Onygenales</taxon>
        <taxon>Onygenaceae</taxon>
        <taxon>Coccidioides</taxon>
    </lineage>
</organism>
<feature type="compositionally biased region" description="Polar residues" evidence="1">
    <location>
        <begin position="100"/>
        <end position="109"/>
    </location>
</feature>
<evidence type="ECO:0008006" key="4">
    <source>
        <dbReference type="Google" id="ProtNLM"/>
    </source>
</evidence>
<evidence type="ECO:0000256" key="1">
    <source>
        <dbReference type="SAM" id="MobiDB-lite"/>
    </source>
</evidence>
<evidence type="ECO:0000313" key="2">
    <source>
        <dbReference type="EMBL" id="KMU86008.1"/>
    </source>
</evidence>
<dbReference type="PANTHER" id="PTHR37540">
    <property type="entry name" value="TRANSCRIPTION FACTOR (ACR-2), PUTATIVE-RELATED-RELATED"/>
    <property type="match status" value="1"/>
</dbReference>
<evidence type="ECO:0000313" key="3">
    <source>
        <dbReference type="Proteomes" id="UP000054563"/>
    </source>
</evidence>
<accession>A0A0J8UF72</accession>
<feature type="compositionally biased region" description="Basic and acidic residues" evidence="1">
    <location>
        <begin position="123"/>
        <end position="136"/>
    </location>
</feature>
<dbReference type="VEuPathDB" id="FungiDB:CIHG_03538"/>
<sequence length="709" mass="79183">MPSKNRKLGPLEHLPVSSPNEGQVKASKPPQEVFHFVSVNPISEVQKSHNRTVIRSHASKYIWRQHRAGRSEKSSAKKPYAKVLNPPLPGSKQVIHQPKWPSSQGSATLSDDELKPSSNPPFRELEDPPAKAEDKAIQPSPSRASPLSLELHRPDCGATYVSRTNTRPGITQRHVDGPFNQLTAWLSNPTHVYPSMLGESMISKLMRYGQSVFYPSSPLSIFLTTIVFEASSQRLIRREGLSAVHPAAFELWPGLVLGASNQKWDREEAAENWMPRAMTSPPLFTAFLYGAAGHMQTRKRLEGGQFLPQTREEKLEQIVCETETIKELNRMMQDPSQACSDEVILAVLCMAFNRIDYSEWSVPDTWPRAPLRNLQWLDVYGGLSLNDHHVKGLLALIEMRGGVSQMKLPGLAVTLSTSVVMLSTKYLVRPRLPFVPIFKESAEGRTPHWPTMMNGVELADDGQMDPILKANLPYNICDVLQNMRDYSNVVNLYSQGVLPNLELASIADRRNWIQYSLLSLPSIYELDEQSIQHHKTYEVCRLAAMIYSMLVIFPLPATNRPFKRITSMTRAALAESEPLTAWGPAGEMLLWSLVLGGMAARNTPDRGWFADKLVEVLASGGPKHVGRAEGSDGAGDVDGQCVRYGRTGFLGGSDERWPELDLRETDDIYFDPISSYLPWIIFPFLTFSAACSYITHSVHTGDIPREGFG</sequence>
<dbReference type="Proteomes" id="UP000054563">
    <property type="component" value="Unassembled WGS sequence"/>
</dbReference>
<feature type="region of interest" description="Disordered" evidence="1">
    <location>
        <begin position="1"/>
        <end position="29"/>
    </location>
</feature>
<dbReference type="AlphaFoldDB" id="A0A0J8UF72"/>
<dbReference type="PANTHER" id="PTHR37540:SF5">
    <property type="entry name" value="TRANSCRIPTION FACTOR DOMAIN-CONTAINING PROTEIN"/>
    <property type="match status" value="1"/>
</dbReference>
<feature type="region of interest" description="Disordered" evidence="1">
    <location>
        <begin position="64"/>
        <end position="149"/>
    </location>
</feature>
<name>A0A0J8UF72_COCIT</name>
<dbReference type="STRING" id="396776.A0A0J8UF72"/>
<protein>
    <recommendedName>
        <fullName evidence="4">Transcription factor domain-containing protein</fullName>
    </recommendedName>
</protein>